<protein>
    <submittedName>
        <fullName evidence="5">DNA repair exonuclease</fullName>
    </submittedName>
</protein>
<gene>
    <name evidence="5" type="ORF">ENM84_00090</name>
</gene>
<sequence>MKGKTLLILHVSDTHLGAMPYGLISRARDIYEAFRETIDIALKERVSLYIHAGDFFDTPNPPPEAYIIAYRGLKKLKEANIKVVVVAGQHDIPKRHAISPLYLLQDLGLIDMLAIDSIASRVFEYGPLSITVYGVSYGLKKLINKINVSKQNDRNILIAHFLLKELGIPSEEADVSLNHIPNGFMYIAMGDYHIKTELRHLCGAPAVYPGATEIHKENECCDKFVALVDLSAKEPIINFIKLKSVRPWIKISCVDPFNCTKKLSEKISSLDKNVKRPIVYVEISNIRTENVTKLLDEMINKRLVEYYRIKVVEEGNTIEKGVDRVAEIYEYIDLDKIIQNLVKHESFAQLLSRYLKEPTKQMADEIIQFLKNNTELVKALESRYEVISVGALDIDKEKERSINKEYKEGFKNRGKSSLLTYSSGNK</sequence>
<dbReference type="Gene3D" id="3.60.21.10">
    <property type="match status" value="1"/>
</dbReference>
<evidence type="ECO:0000256" key="1">
    <source>
        <dbReference type="ARBA" id="ARBA00022722"/>
    </source>
</evidence>
<dbReference type="CDD" id="cd00840">
    <property type="entry name" value="MPP_Mre11_N"/>
    <property type="match status" value="1"/>
</dbReference>
<dbReference type="Pfam" id="PF00149">
    <property type="entry name" value="Metallophos"/>
    <property type="match status" value="1"/>
</dbReference>
<dbReference type="PANTHER" id="PTHR30337:SF0">
    <property type="entry name" value="NUCLEASE SBCCD SUBUNIT D"/>
    <property type="match status" value="1"/>
</dbReference>
<reference evidence="5" key="1">
    <citation type="journal article" date="2020" name="mSystems">
        <title>Genome- and Community-Level Interaction Insights into Carbon Utilization and Element Cycling Functions of Hydrothermarchaeota in Hydrothermal Sediment.</title>
        <authorList>
            <person name="Zhou Z."/>
            <person name="Liu Y."/>
            <person name="Xu W."/>
            <person name="Pan J."/>
            <person name="Luo Z.H."/>
            <person name="Li M."/>
        </authorList>
    </citation>
    <scope>NUCLEOTIDE SEQUENCE [LARGE SCALE GENOMIC DNA]</scope>
    <source>
        <strain evidence="5">SpSt-1121</strain>
    </source>
</reference>
<dbReference type="EMBL" id="DRZI01000004">
    <property type="protein sequence ID" value="HHP81040.1"/>
    <property type="molecule type" value="Genomic_DNA"/>
</dbReference>
<name>A0A7C5TGE6_9CREN</name>
<keyword evidence="3 5" id="KW-0269">Exonuclease</keyword>
<accession>A0A7C5TGE6</accession>
<evidence type="ECO:0000256" key="2">
    <source>
        <dbReference type="ARBA" id="ARBA00022801"/>
    </source>
</evidence>
<keyword evidence="1" id="KW-0540">Nuclease</keyword>
<comment type="caution">
    <text evidence="5">The sequence shown here is derived from an EMBL/GenBank/DDBJ whole genome shotgun (WGS) entry which is preliminary data.</text>
</comment>
<evidence type="ECO:0000259" key="4">
    <source>
        <dbReference type="Pfam" id="PF00149"/>
    </source>
</evidence>
<organism evidence="5">
    <name type="scientific">Ignisphaera aggregans</name>
    <dbReference type="NCBI Taxonomy" id="334771"/>
    <lineage>
        <taxon>Archaea</taxon>
        <taxon>Thermoproteota</taxon>
        <taxon>Thermoprotei</taxon>
        <taxon>Desulfurococcales</taxon>
        <taxon>Desulfurococcaceae</taxon>
        <taxon>Ignisphaera</taxon>
    </lineage>
</organism>
<dbReference type="InterPro" id="IPR050535">
    <property type="entry name" value="DNA_Repair-Maintenance_Comp"/>
</dbReference>
<evidence type="ECO:0000313" key="5">
    <source>
        <dbReference type="EMBL" id="HHP81040.1"/>
    </source>
</evidence>
<evidence type="ECO:0000256" key="3">
    <source>
        <dbReference type="ARBA" id="ARBA00022839"/>
    </source>
</evidence>
<feature type="domain" description="Calcineurin-like phosphoesterase" evidence="4">
    <location>
        <begin position="8"/>
        <end position="195"/>
    </location>
</feature>
<dbReference type="GO" id="GO:0004527">
    <property type="term" value="F:exonuclease activity"/>
    <property type="evidence" value="ECO:0007669"/>
    <property type="project" value="UniProtKB-KW"/>
</dbReference>
<dbReference type="PANTHER" id="PTHR30337">
    <property type="entry name" value="COMPONENT OF ATP-DEPENDENT DSDNA EXONUCLEASE"/>
    <property type="match status" value="1"/>
</dbReference>
<keyword evidence="2" id="KW-0378">Hydrolase</keyword>
<dbReference type="InterPro" id="IPR041796">
    <property type="entry name" value="Mre11_N"/>
</dbReference>
<dbReference type="SUPFAM" id="SSF56300">
    <property type="entry name" value="Metallo-dependent phosphatases"/>
    <property type="match status" value="1"/>
</dbReference>
<proteinExistence type="predicted"/>
<dbReference type="InterPro" id="IPR029052">
    <property type="entry name" value="Metallo-depent_PP-like"/>
</dbReference>
<dbReference type="AlphaFoldDB" id="A0A7C5TGE6"/>
<dbReference type="InterPro" id="IPR004843">
    <property type="entry name" value="Calcineurin-like_PHP"/>
</dbReference>